<dbReference type="RefSeq" id="YP_009188244.1">
    <property type="nucleotide sequence ID" value="NC_028663.1"/>
</dbReference>
<proteinExistence type="predicted"/>
<evidence type="ECO:0000313" key="2">
    <source>
        <dbReference type="Proteomes" id="UP000032135"/>
    </source>
</evidence>
<organism evidence="1 2">
    <name type="scientific">Cyanophage P-TIM40</name>
    <dbReference type="NCBI Taxonomy" id="1589733"/>
    <lineage>
        <taxon>Viruses</taxon>
        <taxon>Duplodnaviria</taxon>
        <taxon>Heunggongvirae</taxon>
        <taxon>Uroviricota</taxon>
        <taxon>Caudoviricetes</taxon>
        <taxon>Pantevenvirales</taxon>
        <taxon>Kyanoviridae</taxon>
        <taxon>Libanvirus</taxon>
        <taxon>Libanvirus ptim40</taxon>
    </lineage>
</organism>
<dbReference type="OrthoDB" id="16899at10239"/>
<accession>A0A0C5AB38</accession>
<dbReference type="Pfam" id="PF19847">
    <property type="entry name" value="DUF6322"/>
    <property type="match status" value="1"/>
</dbReference>
<evidence type="ECO:0000313" key="1">
    <source>
        <dbReference type="EMBL" id="AJK27596.1"/>
    </source>
</evidence>
<dbReference type="Proteomes" id="UP000032135">
    <property type="component" value="Segment"/>
</dbReference>
<dbReference type="EMBL" id="KP211958">
    <property type="protein sequence ID" value="AJK27596.1"/>
    <property type="molecule type" value="Genomic_DNA"/>
</dbReference>
<dbReference type="KEGG" id="vg:26516714"/>
<evidence type="ECO:0008006" key="3">
    <source>
        <dbReference type="Google" id="ProtNLM"/>
    </source>
</evidence>
<protein>
    <recommendedName>
        <fullName evidence="3">OMP1 protein</fullName>
    </recommendedName>
</protein>
<dbReference type="GeneID" id="26516714"/>
<name>A0A0C5AB38_9CAUD</name>
<keyword evidence="2" id="KW-1185">Reference proteome</keyword>
<sequence length="167" mass="16606">MKKISAVLFGMFMMTAPAQADITHRLSSSVQLTVDAAATNVQRVGNSYSVTGNNVTTQYTPTGGSATSSIGALTISSGVGSIPSISATQATAGESFSFTQTFYQGDALGSSAPTVGQVHNFSNQTSTAAGTAGDLAGTIDSSSTMGLTAGGAGTSATGQFTSEILIK</sequence>
<dbReference type="InterPro" id="IPR046285">
    <property type="entry name" value="DUF6322"/>
</dbReference>
<gene>
    <name evidence="1" type="ORF">PTIM40_169</name>
</gene>
<reference evidence="1 2" key="1">
    <citation type="submission" date="2014-11" db="EMBL/GenBank/DDBJ databases">
        <authorList>
            <person name="Fedida A."/>
            <person name="Lindell D."/>
        </authorList>
    </citation>
    <scope>NUCLEOTIDE SEQUENCE [LARGE SCALE GENOMIC DNA]</scope>
</reference>